<comment type="caution">
    <text evidence="2">The sequence shown here is derived from an EMBL/GenBank/DDBJ whole genome shotgun (WGS) entry which is preliminary data.</text>
</comment>
<name>A0A1F2P7H0_9EURY</name>
<dbReference type="Pfam" id="PF09886">
    <property type="entry name" value="DUF2113"/>
    <property type="match status" value="1"/>
</dbReference>
<dbReference type="AlphaFoldDB" id="A0A1F2P7H0"/>
<dbReference type="STRING" id="1839936.SBU_000608"/>
<gene>
    <name evidence="1" type="ORF">ENI32_00420</name>
    <name evidence="2" type="ORF">SBU_000608</name>
</gene>
<dbReference type="EMBL" id="LYOR01000002">
    <property type="protein sequence ID" value="OFV66641.1"/>
    <property type="molecule type" value="Genomic_DNA"/>
</dbReference>
<evidence type="ECO:0000313" key="2">
    <source>
        <dbReference type="EMBL" id="OFV66641.1"/>
    </source>
</evidence>
<reference evidence="2 3" key="1">
    <citation type="submission" date="2016-05" db="EMBL/GenBank/DDBJ databases">
        <title>Microbial consortia oxidize butane by reversing methanogenesis.</title>
        <authorList>
            <person name="Laso-Perez R."/>
            <person name="Richter M."/>
            <person name="Wegener G."/>
            <person name="Musat F."/>
        </authorList>
    </citation>
    <scope>NUCLEOTIDE SEQUENCE [LARGE SCALE GENOMIC DNA]</scope>
    <source>
        <strain evidence="2">BOX1</strain>
    </source>
</reference>
<proteinExistence type="predicted"/>
<protein>
    <submittedName>
        <fullName evidence="1">Methanogenesis marker 17 protein</fullName>
    </submittedName>
    <submittedName>
        <fullName evidence="2">Uncharacterized conserved protein UCP019464, methanogenesis</fullName>
    </submittedName>
</protein>
<accession>A0A1F2P7H0</accession>
<dbReference type="EMBL" id="DRIE01000008">
    <property type="protein sequence ID" value="HEC56344.1"/>
    <property type="molecule type" value="Genomic_DNA"/>
</dbReference>
<dbReference type="Proteomes" id="UP000185779">
    <property type="component" value="Unassembled WGS sequence"/>
</dbReference>
<sequence length="212" mass="25015">MGIFVECEDEIGALAFEMLTHDLIEDLHAGRLIEEVREFIDLEKPFFFISIRPNKRVEKIHMQDVVSVLDEAPDKIRISIDDETYAPYLLPLLWEKFGDRVRQIERNKLEIDYLTEDELMAIPIEDIKIKEIDDIINHIVFHITPIGFRIVKNISKGDEIRYIASENPITDEMIEEVEQIMSRPPKKLTLKREDILKPSERKFIATYRESYI</sequence>
<reference evidence="1" key="2">
    <citation type="journal article" date="2020" name="mSystems">
        <title>Genome- and Community-Level Interaction Insights into Carbon Utilization and Element Cycling Functions of Hydrothermarchaeota in Hydrothermal Sediment.</title>
        <authorList>
            <person name="Zhou Z."/>
            <person name="Liu Y."/>
            <person name="Xu W."/>
            <person name="Pan J."/>
            <person name="Luo Z.H."/>
            <person name="Li M."/>
        </authorList>
    </citation>
    <scope>NUCLEOTIDE SEQUENCE [LARGE SCALE GENOMIC DNA]</scope>
    <source>
        <strain evidence="1">HyVt-386</strain>
    </source>
</reference>
<evidence type="ECO:0000313" key="3">
    <source>
        <dbReference type="Proteomes" id="UP000185779"/>
    </source>
</evidence>
<dbReference type="InterPro" id="IPR016762">
    <property type="entry name" value="Methan_mark_17"/>
</dbReference>
<dbReference type="NCBIfam" id="TIGR03291">
    <property type="entry name" value="methan_mark_17"/>
    <property type="match status" value="1"/>
</dbReference>
<keyword evidence="3" id="KW-1185">Reference proteome</keyword>
<evidence type="ECO:0000313" key="1">
    <source>
        <dbReference type="EMBL" id="HEC56344.1"/>
    </source>
</evidence>
<organism evidence="2 3">
    <name type="scientific">Candidatus Syntropharchaeum butanivorans</name>
    <dbReference type="NCBI Taxonomy" id="1839936"/>
    <lineage>
        <taxon>Archaea</taxon>
        <taxon>Methanobacteriati</taxon>
        <taxon>Methanobacteriota</taxon>
        <taxon>Stenosarchaea group</taxon>
        <taxon>Methanomicrobia</taxon>
        <taxon>Methanosarcinales</taxon>
        <taxon>ANME-2 cluster</taxon>
        <taxon>Candidatus Syntropharchaeum</taxon>
    </lineage>
</organism>
<dbReference type="Proteomes" id="UP000885936">
    <property type="component" value="Unassembled WGS sequence"/>
</dbReference>